<evidence type="ECO:0000256" key="2">
    <source>
        <dbReference type="ARBA" id="ARBA00022448"/>
    </source>
</evidence>
<dbReference type="OrthoDB" id="418411at2759"/>
<gene>
    <name evidence="10" type="ORF">C1SCF055_LOCUS3185</name>
</gene>
<dbReference type="PANTHER" id="PTHR10217:SF435">
    <property type="entry name" value="POTASSIUM VOLTAGE-GATED CHANNEL PROTEIN EAG"/>
    <property type="match status" value="1"/>
</dbReference>
<evidence type="ECO:0000313" key="13">
    <source>
        <dbReference type="Proteomes" id="UP001152797"/>
    </source>
</evidence>
<dbReference type="EMBL" id="CAMXCT010000159">
    <property type="protein sequence ID" value="CAI3974811.1"/>
    <property type="molecule type" value="Genomic_DNA"/>
</dbReference>
<keyword evidence="2" id="KW-0813">Transport</keyword>
<dbReference type="GO" id="GO:0005249">
    <property type="term" value="F:voltage-gated potassium channel activity"/>
    <property type="evidence" value="ECO:0007669"/>
    <property type="project" value="TreeGrafter"/>
</dbReference>
<dbReference type="Proteomes" id="UP001152797">
    <property type="component" value="Unassembled WGS sequence"/>
</dbReference>
<evidence type="ECO:0000259" key="9">
    <source>
        <dbReference type="PROSITE" id="PS50042"/>
    </source>
</evidence>
<dbReference type="Pfam" id="PF00520">
    <property type="entry name" value="Ion_trans"/>
    <property type="match status" value="1"/>
</dbReference>
<dbReference type="InterPro" id="IPR005821">
    <property type="entry name" value="Ion_trans_dom"/>
</dbReference>
<feature type="domain" description="Cyclic nucleotide-binding" evidence="9">
    <location>
        <begin position="737"/>
        <end position="797"/>
    </location>
</feature>
<dbReference type="GO" id="GO:0005886">
    <property type="term" value="C:plasma membrane"/>
    <property type="evidence" value="ECO:0007669"/>
    <property type="project" value="TreeGrafter"/>
</dbReference>
<evidence type="ECO:0000256" key="3">
    <source>
        <dbReference type="ARBA" id="ARBA00022692"/>
    </source>
</evidence>
<evidence type="ECO:0000256" key="4">
    <source>
        <dbReference type="ARBA" id="ARBA00022989"/>
    </source>
</evidence>
<evidence type="ECO:0000313" key="10">
    <source>
        <dbReference type="EMBL" id="CAI3974811.1"/>
    </source>
</evidence>
<keyword evidence="5" id="KW-0406">Ion transport</keyword>
<dbReference type="Pfam" id="PF00027">
    <property type="entry name" value="cNMP_binding"/>
    <property type="match status" value="1"/>
</dbReference>
<comment type="caution">
    <text evidence="10">The sequence shown here is derived from an EMBL/GenBank/DDBJ whole genome shotgun (WGS) entry which is preliminary data.</text>
</comment>
<dbReference type="PANTHER" id="PTHR10217">
    <property type="entry name" value="VOLTAGE AND LIGAND GATED POTASSIUM CHANNEL"/>
    <property type="match status" value="1"/>
</dbReference>
<keyword evidence="6 8" id="KW-0472">Membrane</keyword>
<dbReference type="Gene3D" id="1.10.287.70">
    <property type="match status" value="1"/>
</dbReference>
<evidence type="ECO:0000256" key="8">
    <source>
        <dbReference type="SAM" id="Phobius"/>
    </source>
</evidence>
<dbReference type="SUPFAM" id="SSF51206">
    <property type="entry name" value="cAMP-binding domain-like"/>
    <property type="match status" value="1"/>
</dbReference>
<accession>A0A9P1FG50</accession>
<name>A0A9P1FG50_9DINO</name>
<feature type="region of interest" description="Disordered" evidence="7">
    <location>
        <begin position="335"/>
        <end position="364"/>
    </location>
</feature>
<proteinExistence type="predicted"/>
<feature type="region of interest" description="Disordered" evidence="7">
    <location>
        <begin position="23"/>
        <end position="46"/>
    </location>
</feature>
<dbReference type="InterPro" id="IPR000595">
    <property type="entry name" value="cNMP-bd_dom"/>
</dbReference>
<feature type="region of interest" description="Disordered" evidence="7">
    <location>
        <begin position="78"/>
        <end position="106"/>
    </location>
</feature>
<protein>
    <submittedName>
        <fullName evidence="12">Potassium voltage-gated channel subfamily H member 1</fullName>
    </submittedName>
</protein>
<sequence>MPVLQLQAAEAAVSAGKQRAAQALAQRSATEPLKTALKPTDPTKLENRIPKKVKLEGPFKQDEEEDLETLIREVDHFDPKALVKPAGAPGDKDKKIDPRSSSPDRHTLQEQIELLELGMARVVAEFRAQAEEVLMQHLDGLEEVQQSHEFEMANLLAENLLLREKVGLKSTENVQQVMFQNMAPPEPKKKAKRGRNAFQDDEDDGKKKNDMAFPPPQNQRTQRTSQRKGGKDPGGTWQAFMAWVPTGSSMQNPEPWKPLPQGEIAQANPSPPAKGGRQVIKRNVSVLPGSPSEEPEKRAKEEGEDSDSDSGRSTVAGEEQFELLDLWRANEKQMRKMKRGSQADAESSIPFREDEDDYQEPPPHGWILNPDGKIRVSWDLGSLIMVLYDLVMIPMQAYTLPENLFLDFMEWTTRMFWTFDIFFSCTTGVVRADGTVEYDLKTILKRYAKTWLGMDLLIVCSDWSEVIFSSGGTSMITLARSTRIIRIVRLLRLVRMQEIMTNVTERIQSEALGPVVQVSKVTIVLMTLSHFTGCLWFAIGARDTSETTWVQVGGYQTQGVEAQYLASLHWALTQFSGGMDEIYPASPLERLFAVLIGLSIFVVALVMLGVFTSGLTQQYIIGGSGARQLATLKRYLKQNNVSKVITKRVCRNAKHAISGDLTPESVELLTVISEPLKVELAFDMYSQVLMWHPFFLDLLQENSPIMRPICHRAMHMLLLSATDNIFQMGEEPAEPKMYIVVSGSLEYTDSYGEVAQVAEKRHVAEAVLWTNWKHRGTLTAVSDAKLAMLDAQGFHSIAQRFMRRSEAALRIVQYANQFVEDLNKSEFKTDLG</sequence>
<keyword evidence="3 8" id="KW-0812">Transmembrane</keyword>
<evidence type="ECO:0000313" key="11">
    <source>
        <dbReference type="EMBL" id="CAL1128186.1"/>
    </source>
</evidence>
<comment type="subcellular location">
    <subcellularLocation>
        <location evidence="1">Membrane</location>
        <topology evidence="1">Multi-pass membrane protein</topology>
    </subcellularLocation>
</comment>
<organism evidence="10">
    <name type="scientific">Cladocopium goreaui</name>
    <dbReference type="NCBI Taxonomy" id="2562237"/>
    <lineage>
        <taxon>Eukaryota</taxon>
        <taxon>Sar</taxon>
        <taxon>Alveolata</taxon>
        <taxon>Dinophyceae</taxon>
        <taxon>Suessiales</taxon>
        <taxon>Symbiodiniaceae</taxon>
        <taxon>Cladocopium</taxon>
    </lineage>
</organism>
<dbReference type="AlphaFoldDB" id="A0A9P1FG50"/>
<reference evidence="10" key="1">
    <citation type="submission" date="2022-10" db="EMBL/GenBank/DDBJ databases">
        <authorList>
            <person name="Chen Y."/>
            <person name="Dougan E. K."/>
            <person name="Chan C."/>
            <person name="Rhodes N."/>
            <person name="Thang M."/>
        </authorList>
    </citation>
    <scope>NUCLEOTIDE SEQUENCE</scope>
</reference>
<dbReference type="GO" id="GO:0042391">
    <property type="term" value="P:regulation of membrane potential"/>
    <property type="evidence" value="ECO:0007669"/>
    <property type="project" value="TreeGrafter"/>
</dbReference>
<feature type="region of interest" description="Disordered" evidence="7">
    <location>
        <begin position="179"/>
        <end position="317"/>
    </location>
</feature>
<evidence type="ECO:0000256" key="1">
    <source>
        <dbReference type="ARBA" id="ARBA00004141"/>
    </source>
</evidence>
<dbReference type="EMBL" id="CAMXCT030000159">
    <property type="protein sequence ID" value="CAL4762123.1"/>
    <property type="molecule type" value="Genomic_DNA"/>
</dbReference>
<evidence type="ECO:0000256" key="7">
    <source>
        <dbReference type="SAM" id="MobiDB-lite"/>
    </source>
</evidence>
<reference evidence="11" key="2">
    <citation type="submission" date="2024-04" db="EMBL/GenBank/DDBJ databases">
        <authorList>
            <person name="Chen Y."/>
            <person name="Shah S."/>
            <person name="Dougan E. K."/>
            <person name="Thang M."/>
            <person name="Chan C."/>
        </authorList>
    </citation>
    <scope>NUCLEOTIDE SEQUENCE [LARGE SCALE GENOMIC DNA]</scope>
</reference>
<dbReference type="InterPro" id="IPR018490">
    <property type="entry name" value="cNMP-bd_dom_sf"/>
</dbReference>
<feature type="compositionally biased region" description="Basic and acidic residues" evidence="7">
    <location>
        <begin position="90"/>
        <end position="106"/>
    </location>
</feature>
<dbReference type="PROSITE" id="PS50042">
    <property type="entry name" value="CNMP_BINDING_3"/>
    <property type="match status" value="1"/>
</dbReference>
<dbReference type="SUPFAM" id="SSF81324">
    <property type="entry name" value="Voltage-gated potassium channels"/>
    <property type="match status" value="1"/>
</dbReference>
<dbReference type="EMBL" id="CAMXCT020000159">
    <property type="protein sequence ID" value="CAL1128186.1"/>
    <property type="molecule type" value="Genomic_DNA"/>
</dbReference>
<evidence type="ECO:0000256" key="5">
    <source>
        <dbReference type="ARBA" id="ARBA00023065"/>
    </source>
</evidence>
<evidence type="ECO:0000313" key="12">
    <source>
        <dbReference type="EMBL" id="CAL4762123.1"/>
    </source>
</evidence>
<dbReference type="InterPro" id="IPR050818">
    <property type="entry name" value="KCNH_animal-type"/>
</dbReference>
<dbReference type="InterPro" id="IPR014710">
    <property type="entry name" value="RmlC-like_jellyroll"/>
</dbReference>
<feature type="transmembrane region" description="Helical" evidence="8">
    <location>
        <begin position="591"/>
        <end position="611"/>
    </location>
</feature>
<keyword evidence="4 8" id="KW-1133">Transmembrane helix</keyword>
<dbReference type="Gene3D" id="2.60.120.10">
    <property type="entry name" value="Jelly Rolls"/>
    <property type="match status" value="1"/>
</dbReference>
<evidence type="ECO:0000256" key="6">
    <source>
        <dbReference type="ARBA" id="ARBA00023136"/>
    </source>
</evidence>
<keyword evidence="13" id="KW-1185">Reference proteome</keyword>